<evidence type="ECO:0000313" key="3">
    <source>
        <dbReference type="Proteomes" id="UP000267289"/>
    </source>
</evidence>
<dbReference type="AlphaFoldDB" id="A0A498Q2V3"/>
<name>A0A498Q2V3_9MYCO</name>
<evidence type="ECO:0000313" key="2">
    <source>
        <dbReference type="EMBL" id="VBA38655.1"/>
    </source>
</evidence>
<gene>
    <name evidence="2" type="ORF">LAUMK13_02208</name>
</gene>
<accession>A0A498Q2V3</accession>
<dbReference type="RefSeq" id="WP_082274869.1">
    <property type="nucleotide sequence ID" value="NZ_UPHQ01000100.1"/>
</dbReference>
<feature type="transmembrane region" description="Helical" evidence="1">
    <location>
        <begin position="38"/>
        <end position="62"/>
    </location>
</feature>
<keyword evidence="1" id="KW-1133">Transmembrane helix</keyword>
<sequence length="127" mass="13682">MDFLTLHFAAGFFMLWYYGFLWYHFVVVPAWQFVIDPLLVVDAVIEWILGGGAGLGAVGAMATPLTDSVALSAAGAVSASAGANLGAVTATPVADVAVGALGPLAVHQRFSHKHNSLRRRRRRYRRQ</sequence>
<dbReference type="Proteomes" id="UP000267289">
    <property type="component" value="Unassembled WGS sequence"/>
</dbReference>
<proteinExistence type="predicted"/>
<feature type="transmembrane region" description="Helical" evidence="1">
    <location>
        <begin position="6"/>
        <end position="26"/>
    </location>
</feature>
<evidence type="ECO:0000256" key="1">
    <source>
        <dbReference type="SAM" id="Phobius"/>
    </source>
</evidence>
<keyword evidence="1" id="KW-0812">Transmembrane</keyword>
<protein>
    <submittedName>
        <fullName evidence="2">Uncharacterized protein</fullName>
    </submittedName>
</protein>
<dbReference type="EMBL" id="UPHQ01000100">
    <property type="protein sequence ID" value="VBA38655.1"/>
    <property type="molecule type" value="Genomic_DNA"/>
</dbReference>
<keyword evidence="3" id="KW-1185">Reference proteome</keyword>
<organism evidence="2 3">
    <name type="scientific">Mycobacterium innocens</name>
    <dbReference type="NCBI Taxonomy" id="2341083"/>
    <lineage>
        <taxon>Bacteria</taxon>
        <taxon>Bacillati</taxon>
        <taxon>Actinomycetota</taxon>
        <taxon>Actinomycetes</taxon>
        <taxon>Mycobacteriales</taxon>
        <taxon>Mycobacteriaceae</taxon>
        <taxon>Mycobacterium</taxon>
    </lineage>
</organism>
<reference evidence="2 3" key="1">
    <citation type="submission" date="2018-09" db="EMBL/GenBank/DDBJ databases">
        <authorList>
            <person name="Tagini F."/>
        </authorList>
    </citation>
    <scope>NUCLEOTIDE SEQUENCE [LARGE SCALE GENOMIC DNA]</scope>
    <source>
        <strain evidence="2 3">MK13</strain>
    </source>
</reference>
<keyword evidence="1" id="KW-0472">Membrane</keyword>